<evidence type="ECO:0000259" key="2">
    <source>
        <dbReference type="PROSITE" id="PS50042"/>
    </source>
</evidence>
<evidence type="ECO:0000313" key="3">
    <source>
        <dbReference type="Ensembl" id="ENSBMSP00010005791.1"/>
    </source>
</evidence>
<protein>
    <submittedName>
        <fullName evidence="3">Patatin like phospholipase domain containing 7</fullName>
    </submittedName>
</protein>
<dbReference type="Gene3D" id="2.60.120.10">
    <property type="entry name" value="Jelly Rolls"/>
    <property type="match status" value="1"/>
</dbReference>
<dbReference type="InterPro" id="IPR000595">
    <property type="entry name" value="cNMP-bd_dom"/>
</dbReference>
<reference evidence="3" key="1">
    <citation type="submission" date="2023-09" db="UniProtKB">
        <authorList>
            <consortium name="Ensembl"/>
        </authorList>
    </citation>
    <scope>IDENTIFICATION</scope>
</reference>
<dbReference type="SUPFAM" id="SSF51206">
    <property type="entry name" value="cAMP-binding domain-like"/>
    <property type="match status" value="1"/>
</dbReference>
<feature type="domain" description="Cyclic nucleotide-binding" evidence="2">
    <location>
        <begin position="144"/>
        <end position="209"/>
    </location>
</feature>
<keyword evidence="1" id="KW-0812">Transmembrane</keyword>
<dbReference type="PROSITE" id="PS50042">
    <property type="entry name" value="CNMP_BINDING_3"/>
    <property type="match status" value="1"/>
</dbReference>
<proteinExistence type="predicted"/>
<dbReference type="Ensembl" id="ENSBMST00010006404.1">
    <property type="protein sequence ID" value="ENSBMSP00010005791.1"/>
    <property type="gene ID" value="ENSBMSG00010004282.1"/>
</dbReference>
<dbReference type="CDD" id="cd00038">
    <property type="entry name" value="CAP_ED"/>
    <property type="match status" value="1"/>
</dbReference>
<gene>
    <name evidence="3" type="primary">PNPLA7</name>
</gene>
<feature type="transmembrane region" description="Helical" evidence="1">
    <location>
        <begin position="12"/>
        <end position="31"/>
    </location>
</feature>
<sequence length="236" mass="26932">GCSICDLAQLMGVAAGILLALALIGMTIFFVSRRVNRFRQVQPTPQYRFQKRDKVMFSCRKITRKVTTLPHALVGNTAAPRQRVRKRTKVLSLAKRILRFKKEYPTLQPKEPPPSLLEADLTEFDVKNSHLPSEVLYMLKNVRVLGHFEKPLFLELCKHMVFVQLLEGEYVFRPGEPDTSIYVVQDGQLEVCIQDSVRALGWGRAGGSVLPLHRGCAWWLTSAFPQTRCKHFLKIN</sequence>
<evidence type="ECO:0000256" key="1">
    <source>
        <dbReference type="SAM" id="Phobius"/>
    </source>
</evidence>
<dbReference type="InterPro" id="IPR014710">
    <property type="entry name" value="RmlC-like_jellyroll"/>
</dbReference>
<dbReference type="AlphaFoldDB" id="A0A8C0CFT3"/>
<dbReference type="InterPro" id="IPR018490">
    <property type="entry name" value="cNMP-bd_dom_sf"/>
</dbReference>
<accession>A0A8C0CFT3</accession>
<keyword evidence="1" id="KW-0472">Membrane</keyword>
<name>A0A8C0CFT3_BALMU</name>
<keyword evidence="1" id="KW-1133">Transmembrane helix</keyword>
<dbReference type="GeneTree" id="ENSGT00940000156763"/>
<organism evidence="3">
    <name type="scientific">Balaenoptera musculus</name>
    <name type="common">Blue whale</name>
    <dbReference type="NCBI Taxonomy" id="9771"/>
    <lineage>
        <taxon>Eukaryota</taxon>
        <taxon>Metazoa</taxon>
        <taxon>Chordata</taxon>
        <taxon>Craniata</taxon>
        <taxon>Vertebrata</taxon>
        <taxon>Euteleostomi</taxon>
        <taxon>Mammalia</taxon>
        <taxon>Eutheria</taxon>
        <taxon>Laurasiatheria</taxon>
        <taxon>Artiodactyla</taxon>
        <taxon>Whippomorpha</taxon>
        <taxon>Cetacea</taxon>
        <taxon>Mysticeti</taxon>
        <taxon>Balaenopteridae</taxon>
        <taxon>Balaenoptera</taxon>
    </lineage>
</organism>